<proteinExistence type="predicted"/>
<keyword evidence="2" id="KW-1185">Reference proteome</keyword>
<gene>
    <name evidence="1" type="ORF">JR050_13150</name>
</gene>
<reference evidence="1 2" key="1">
    <citation type="submission" date="2021-02" db="EMBL/GenBank/DDBJ databases">
        <title>Bacillus sp. RD4P76, an endophyte from a halophyte.</title>
        <authorList>
            <person name="Sun J.-Q."/>
        </authorList>
    </citation>
    <scope>NUCLEOTIDE SEQUENCE [LARGE SCALE GENOMIC DNA]</scope>
    <source>
        <strain evidence="1 2">RD4P76</strain>
    </source>
</reference>
<protein>
    <submittedName>
        <fullName evidence="1">Uncharacterized protein</fullName>
    </submittedName>
</protein>
<dbReference type="RefSeq" id="WP_204203938.1">
    <property type="nucleotide sequence ID" value="NZ_JAFELM010000031.1"/>
</dbReference>
<evidence type="ECO:0000313" key="2">
    <source>
        <dbReference type="Proteomes" id="UP001518925"/>
    </source>
</evidence>
<accession>A0ABS2DM77</accession>
<comment type="caution">
    <text evidence="1">The sequence shown here is derived from an EMBL/GenBank/DDBJ whole genome shotgun (WGS) entry which is preliminary data.</text>
</comment>
<organism evidence="1 2">
    <name type="scientific">Bacillus suaedaesalsae</name>
    <dbReference type="NCBI Taxonomy" id="2810349"/>
    <lineage>
        <taxon>Bacteria</taxon>
        <taxon>Bacillati</taxon>
        <taxon>Bacillota</taxon>
        <taxon>Bacilli</taxon>
        <taxon>Bacillales</taxon>
        <taxon>Bacillaceae</taxon>
        <taxon>Bacillus</taxon>
    </lineage>
</organism>
<sequence length="62" mass="7415">MKQVLNDKKKTEAEKRKPVLRLEVDYELATLYDALLIKDAKKILECKRKLEKLRQEMIRLDA</sequence>
<dbReference type="Proteomes" id="UP001518925">
    <property type="component" value="Unassembled WGS sequence"/>
</dbReference>
<dbReference type="EMBL" id="JAFELM010000031">
    <property type="protein sequence ID" value="MBM6618611.1"/>
    <property type="molecule type" value="Genomic_DNA"/>
</dbReference>
<name>A0ABS2DM77_9BACI</name>
<evidence type="ECO:0000313" key="1">
    <source>
        <dbReference type="EMBL" id="MBM6618611.1"/>
    </source>
</evidence>